<feature type="transmembrane region" description="Helical" evidence="4">
    <location>
        <begin position="20"/>
        <end position="39"/>
    </location>
</feature>
<feature type="transmembrane region" description="Helical" evidence="4">
    <location>
        <begin position="116"/>
        <end position="137"/>
    </location>
</feature>
<dbReference type="GO" id="GO:0022857">
    <property type="term" value="F:transmembrane transporter activity"/>
    <property type="evidence" value="ECO:0007669"/>
    <property type="project" value="InterPro"/>
</dbReference>
<feature type="transmembrane region" description="Helical" evidence="4">
    <location>
        <begin position="343"/>
        <end position="365"/>
    </location>
</feature>
<dbReference type="GO" id="GO:0005886">
    <property type="term" value="C:plasma membrane"/>
    <property type="evidence" value="ECO:0007669"/>
    <property type="project" value="TreeGrafter"/>
</dbReference>
<evidence type="ECO:0000313" key="6">
    <source>
        <dbReference type="EMBL" id="SUE95149.1"/>
    </source>
</evidence>
<feature type="transmembrane region" description="Helical" evidence="4">
    <location>
        <begin position="309"/>
        <end position="331"/>
    </location>
</feature>
<dbReference type="Pfam" id="PF07690">
    <property type="entry name" value="MFS_1"/>
    <property type="match status" value="1"/>
</dbReference>
<dbReference type="PANTHER" id="PTHR23521">
    <property type="entry name" value="TRANSPORTER MFS SUPERFAMILY"/>
    <property type="match status" value="1"/>
</dbReference>
<dbReference type="InterPro" id="IPR020846">
    <property type="entry name" value="MFS_dom"/>
</dbReference>
<evidence type="ECO:0000256" key="3">
    <source>
        <dbReference type="ARBA" id="ARBA00023136"/>
    </source>
</evidence>
<evidence type="ECO:0000259" key="5">
    <source>
        <dbReference type="PROSITE" id="PS50850"/>
    </source>
</evidence>
<dbReference type="InterPro" id="IPR036259">
    <property type="entry name" value="MFS_trans_sf"/>
</dbReference>
<feature type="transmembrane region" description="Helical" evidence="4">
    <location>
        <begin position="254"/>
        <end position="276"/>
    </location>
</feature>
<keyword evidence="3 4" id="KW-0472">Membrane</keyword>
<feature type="transmembrane region" description="Helical" evidence="4">
    <location>
        <begin position="149"/>
        <end position="168"/>
    </location>
</feature>
<protein>
    <submittedName>
        <fullName evidence="6">Uncharacterized MFS-type transporter ycaD</fullName>
    </submittedName>
</protein>
<dbReference type="Proteomes" id="UP000254919">
    <property type="component" value="Unassembled WGS sequence"/>
</dbReference>
<evidence type="ECO:0000256" key="4">
    <source>
        <dbReference type="SAM" id="Phobius"/>
    </source>
</evidence>
<evidence type="ECO:0000313" key="7">
    <source>
        <dbReference type="Proteomes" id="UP000254919"/>
    </source>
</evidence>
<evidence type="ECO:0000256" key="1">
    <source>
        <dbReference type="ARBA" id="ARBA00022692"/>
    </source>
</evidence>
<proteinExistence type="predicted"/>
<name>A0A379PPR9_9PROT</name>
<keyword evidence="1 4" id="KW-0812">Transmembrane</keyword>
<dbReference type="SUPFAM" id="SSF103473">
    <property type="entry name" value="MFS general substrate transporter"/>
    <property type="match status" value="1"/>
</dbReference>
<reference evidence="6 7" key="1">
    <citation type="submission" date="2018-06" db="EMBL/GenBank/DDBJ databases">
        <authorList>
            <consortium name="Pathogen Informatics"/>
            <person name="Doyle S."/>
        </authorList>
    </citation>
    <scope>NUCLEOTIDE SEQUENCE [LARGE SCALE GENOMIC DNA]</scope>
    <source>
        <strain evidence="6 7">NCTC13291</strain>
    </source>
</reference>
<organism evidence="6 7">
    <name type="scientific">Roseomonas mucosa</name>
    <dbReference type="NCBI Taxonomy" id="207340"/>
    <lineage>
        <taxon>Bacteria</taxon>
        <taxon>Pseudomonadati</taxon>
        <taxon>Pseudomonadota</taxon>
        <taxon>Alphaproteobacteria</taxon>
        <taxon>Acetobacterales</taxon>
        <taxon>Roseomonadaceae</taxon>
        <taxon>Roseomonas</taxon>
    </lineage>
</organism>
<dbReference type="PANTHER" id="PTHR23521:SF3">
    <property type="entry name" value="MFS TRANSPORTER"/>
    <property type="match status" value="1"/>
</dbReference>
<keyword evidence="2 4" id="KW-1133">Transmembrane helix</keyword>
<dbReference type="EMBL" id="UGVN01000002">
    <property type="protein sequence ID" value="SUE95149.1"/>
    <property type="molecule type" value="Genomic_DNA"/>
</dbReference>
<sequence length="429" mass="44489">MAVIRPPRVKHAAMQKVPFASTLSVVVALLAGFGLLQMGNTLQGTLLAVRGGMEGFPPTVIGLVGGAFSAGLMIGSLVASRLILRVGKIRSFAALASTASMVPLIHLLWIDPTAWVIARMLTGFCFAGLFMVVESWLNGAAVNEVRGQILSIYGMTGLVAGVVGQLLLPVADPGGYALFAVVSVVLTVAVLPVTLSQAKAPPLPAQPVRIDLFRLHAQAPFGLVAAFLCGISAGSFFSLGPLLAQSIGMGQQGIAIFMAAGALGAAAMTWPLGLLSDRIDRRLLVVVIALVAVAVLGTMALFTPSGASAWVYFGLVFVFGGLVVPTYSVVLAHVNDSVRPEEFVAASGGMLLVQGAGAAIGPLAIGAAMSAFGPRSLLWMTVLAQLLIAFCGVWRMRRQAAPARKEEFRVQPPTPVGTELISVSQEAAR</sequence>
<feature type="transmembrane region" description="Helical" evidence="4">
    <location>
        <begin position="219"/>
        <end position="242"/>
    </location>
</feature>
<dbReference type="InterPro" id="IPR011701">
    <property type="entry name" value="MFS"/>
</dbReference>
<dbReference type="RefSeq" id="WP_265838949.1">
    <property type="nucleotide sequence ID" value="NZ_AP031463.1"/>
</dbReference>
<dbReference type="AlphaFoldDB" id="A0A379PPR9"/>
<feature type="transmembrane region" description="Helical" evidence="4">
    <location>
        <begin position="59"/>
        <end position="79"/>
    </location>
</feature>
<accession>A0A379PPR9</accession>
<feature type="transmembrane region" description="Helical" evidence="4">
    <location>
        <begin position="174"/>
        <end position="198"/>
    </location>
</feature>
<feature type="transmembrane region" description="Helical" evidence="4">
    <location>
        <begin position="91"/>
        <end position="110"/>
    </location>
</feature>
<feature type="transmembrane region" description="Helical" evidence="4">
    <location>
        <begin position="377"/>
        <end position="396"/>
    </location>
</feature>
<dbReference type="PROSITE" id="PS50850">
    <property type="entry name" value="MFS"/>
    <property type="match status" value="1"/>
</dbReference>
<feature type="transmembrane region" description="Helical" evidence="4">
    <location>
        <begin position="283"/>
        <end position="303"/>
    </location>
</feature>
<dbReference type="InterPro" id="IPR047200">
    <property type="entry name" value="MFS_YcaD-like"/>
</dbReference>
<dbReference type="Gene3D" id="1.20.1250.20">
    <property type="entry name" value="MFS general substrate transporter like domains"/>
    <property type="match status" value="2"/>
</dbReference>
<gene>
    <name evidence="6" type="primary">ycaD_3</name>
    <name evidence="6" type="ORF">NCTC13291_04032</name>
</gene>
<feature type="domain" description="Major facilitator superfamily (MFS) profile" evidence="5">
    <location>
        <begin position="218"/>
        <end position="429"/>
    </location>
</feature>
<dbReference type="CDD" id="cd17477">
    <property type="entry name" value="MFS_YcaD_like"/>
    <property type="match status" value="1"/>
</dbReference>
<evidence type="ECO:0000256" key="2">
    <source>
        <dbReference type="ARBA" id="ARBA00022989"/>
    </source>
</evidence>